<evidence type="ECO:0000313" key="3">
    <source>
        <dbReference type="Proteomes" id="UP001221142"/>
    </source>
</evidence>
<proteinExistence type="predicted"/>
<reference evidence="2" key="1">
    <citation type="submission" date="2023-03" db="EMBL/GenBank/DDBJ databases">
        <title>Massive genome expansion in bonnet fungi (Mycena s.s.) driven by repeated elements and novel gene families across ecological guilds.</title>
        <authorList>
            <consortium name="Lawrence Berkeley National Laboratory"/>
            <person name="Harder C.B."/>
            <person name="Miyauchi S."/>
            <person name="Viragh M."/>
            <person name="Kuo A."/>
            <person name="Thoen E."/>
            <person name="Andreopoulos B."/>
            <person name="Lu D."/>
            <person name="Skrede I."/>
            <person name="Drula E."/>
            <person name="Henrissat B."/>
            <person name="Morin E."/>
            <person name="Kohler A."/>
            <person name="Barry K."/>
            <person name="LaButti K."/>
            <person name="Morin E."/>
            <person name="Salamov A."/>
            <person name="Lipzen A."/>
            <person name="Mereny Z."/>
            <person name="Hegedus B."/>
            <person name="Baldrian P."/>
            <person name="Stursova M."/>
            <person name="Weitz H."/>
            <person name="Taylor A."/>
            <person name="Grigoriev I.V."/>
            <person name="Nagy L.G."/>
            <person name="Martin F."/>
            <person name="Kauserud H."/>
        </authorList>
    </citation>
    <scope>NUCLEOTIDE SEQUENCE</scope>
    <source>
        <strain evidence="2">9284</strain>
    </source>
</reference>
<feature type="compositionally biased region" description="Basic and acidic residues" evidence="1">
    <location>
        <begin position="185"/>
        <end position="194"/>
    </location>
</feature>
<sequence length="214" mass="24917">MSDSTVVHPKVENHRRHQRFSCPPQRGLIHVIQLAVDKVLQRTQFDAAGAQAMRECVVPLWPDVVGDGGIVREARILSRIYSPTNPAAIDVHLNYWTRTRWTYCEFWYTVYYRLHPVISTERVDTSTPQGFDEMNNFRVLLEIALKDIPPGPKWRAVEKRKFHIDSSDANSARWLGKNIRRVLGEAVERDKQDEQDWDEDPEDSDEDSDEDEDE</sequence>
<protein>
    <submittedName>
        <fullName evidence="2">Uncharacterized protein</fullName>
    </submittedName>
</protein>
<keyword evidence="3" id="KW-1185">Reference proteome</keyword>
<feature type="compositionally biased region" description="Acidic residues" evidence="1">
    <location>
        <begin position="195"/>
        <end position="214"/>
    </location>
</feature>
<dbReference type="EMBL" id="JARKIF010000006">
    <property type="protein sequence ID" value="KAJ7636659.1"/>
    <property type="molecule type" value="Genomic_DNA"/>
</dbReference>
<gene>
    <name evidence="2" type="ORF">FB45DRAFT_864679</name>
</gene>
<dbReference type="Proteomes" id="UP001221142">
    <property type="component" value="Unassembled WGS sequence"/>
</dbReference>
<comment type="caution">
    <text evidence="2">The sequence shown here is derived from an EMBL/GenBank/DDBJ whole genome shotgun (WGS) entry which is preliminary data.</text>
</comment>
<dbReference type="AlphaFoldDB" id="A0AAD7FT44"/>
<accession>A0AAD7FT44</accession>
<evidence type="ECO:0000313" key="2">
    <source>
        <dbReference type="EMBL" id="KAJ7636659.1"/>
    </source>
</evidence>
<organism evidence="2 3">
    <name type="scientific">Roridomyces roridus</name>
    <dbReference type="NCBI Taxonomy" id="1738132"/>
    <lineage>
        <taxon>Eukaryota</taxon>
        <taxon>Fungi</taxon>
        <taxon>Dikarya</taxon>
        <taxon>Basidiomycota</taxon>
        <taxon>Agaricomycotina</taxon>
        <taxon>Agaricomycetes</taxon>
        <taxon>Agaricomycetidae</taxon>
        <taxon>Agaricales</taxon>
        <taxon>Marasmiineae</taxon>
        <taxon>Mycenaceae</taxon>
        <taxon>Roridomyces</taxon>
    </lineage>
</organism>
<name>A0AAD7FT44_9AGAR</name>
<feature type="region of interest" description="Disordered" evidence="1">
    <location>
        <begin position="185"/>
        <end position="214"/>
    </location>
</feature>
<evidence type="ECO:0000256" key="1">
    <source>
        <dbReference type="SAM" id="MobiDB-lite"/>
    </source>
</evidence>